<evidence type="ECO:0000256" key="7">
    <source>
        <dbReference type="ARBA" id="ARBA00023065"/>
    </source>
</evidence>
<keyword evidence="7 10" id="KW-0406">Ion transport</keyword>
<dbReference type="InterPro" id="IPR006153">
    <property type="entry name" value="Cation/H_exchanger_TM"/>
</dbReference>
<feature type="transmembrane region" description="Helical" evidence="10">
    <location>
        <begin position="79"/>
        <end position="101"/>
    </location>
</feature>
<sequence length="528" mass="56498">MTGLIVVLLLVVVATAVATGARRWSLPAPSLLVIVGLVAGLIPWVPEVRLPPHVINVVVLPPLLYAAAGEISVRDLRTVWRPVTGLVFGLVLASAIAVGYVARAITPLTAATAFILGSVLASTDPVAVTALGRRLSLPPSVQAMVQAESLFNDATSLVLYKVAVATAVSGSAISVPGTVEQFLILAGGGALIGAAVAAVVTLIRRRTDDAMLETVIALVTPYASYVIAEQSHTSGVTAVIVSGVVLGSTGHKLSNAPVRLQAHAVYDTVTFLLESVVFALIGLELPWAVRHLARDEHGWPLWVPVIALTLLAVRLLWIFPLSALIHRRHREGDNRLSWRVPAVLSWAGTRGVMPLAAALSIPLATHTGAPLPHRALILMLTTGTIALTLIFQGFTLAPVVRSSGIALEPEHTAREEARTRRHIAHAALDELKLLGDPEQLADLGAAAEAAVKQARRHLEARIHQVEDAHYSDPDARPADAYREIRRTLIAIEAAELQRLYEANKISNATRRRIQHELDLEEVSLRPRD</sequence>
<comment type="caution">
    <text evidence="10">Lacks conserved residue(s) required for the propagation of feature annotation.</text>
</comment>
<comment type="caution">
    <text evidence="12">The sequence shown here is derived from an EMBL/GenBank/DDBJ whole genome shotgun (WGS) entry which is preliminary data.</text>
</comment>
<evidence type="ECO:0000313" key="13">
    <source>
        <dbReference type="Proteomes" id="UP000657574"/>
    </source>
</evidence>
<keyword evidence="5 10" id="KW-1133">Transmembrane helix</keyword>
<keyword evidence="8 10" id="KW-0472">Membrane</keyword>
<keyword evidence="10" id="KW-0050">Antiport</keyword>
<evidence type="ECO:0000256" key="4">
    <source>
        <dbReference type="ARBA" id="ARBA00022692"/>
    </source>
</evidence>
<dbReference type="NCBIfam" id="TIGR00831">
    <property type="entry name" value="a_cpa1"/>
    <property type="match status" value="1"/>
</dbReference>
<evidence type="ECO:0000256" key="5">
    <source>
        <dbReference type="ARBA" id="ARBA00022989"/>
    </source>
</evidence>
<keyword evidence="9 10" id="KW-0739">Sodium transport</keyword>
<feature type="domain" description="Cation/H+ exchanger transmembrane" evidence="11">
    <location>
        <begin position="13"/>
        <end position="401"/>
    </location>
</feature>
<evidence type="ECO:0000256" key="9">
    <source>
        <dbReference type="ARBA" id="ARBA00023201"/>
    </source>
</evidence>
<evidence type="ECO:0000256" key="3">
    <source>
        <dbReference type="ARBA" id="ARBA00022475"/>
    </source>
</evidence>
<dbReference type="InterPro" id="IPR018422">
    <property type="entry name" value="Cation/H_exchanger_CPA1"/>
</dbReference>
<comment type="function">
    <text evidence="10">Na(+)/H(+) antiporter that extrudes sodium in exchange for external protons.</text>
</comment>
<feature type="transmembrane region" description="Helical" evidence="10">
    <location>
        <begin position="265"/>
        <end position="289"/>
    </location>
</feature>
<dbReference type="InterPro" id="IPR004705">
    <property type="entry name" value="Cation/H_exchanger_CPA1_bac"/>
</dbReference>
<reference evidence="12" key="2">
    <citation type="submission" date="2020-09" db="EMBL/GenBank/DDBJ databases">
        <authorList>
            <person name="Sun Q."/>
            <person name="Ohkuma M."/>
        </authorList>
    </citation>
    <scope>NUCLEOTIDE SEQUENCE</scope>
    <source>
        <strain evidence="12">JCM 3086</strain>
    </source>
</reference>
<dbReference type="EMBL" id="BMQA01000049">
    <property type="protein sequence ID" value="GGJ55426.1"/>
    <property type="molecule type" value="Genomic_DNA"/>
</dbReference>
<dbReference type="GO" id="GO:0098719">
    <property type="term" value="P:sodium ion import across plasma membrane"/>
    <property type="evidence" value="ECO:0007669"/>
    <property type="project" value="TreeGrafter"/>
</dbReference>
<feature type="transmembrane region" description="Helical" evidence="10">
    <location>
        <begin position="53"/>
        <end position="73"/>
    </location>
</feature>
<dbReference type="Pfam" id="PF00999">
    <property type="entry name" value="Na_H_Exchanger"/>
    <property type="match status" value="1"/>
</dbReference>
<keyword evidence="3 10" id="KW-1003">Cell membrane</keyword>
<dbReference type="GO" id="GO:0015385">
    <property type="term" value="F:sodium:proton antiporter activity"/>
    <property type="evidence" value="ECO:0007669"/>
    <property type="project" value="InterPro"/>
</dbReference>
<dbReference type="GO" id="GO:0005886">
    <property type="term" value="C:plasma membrane"/>
    <property type="evidence" value="ECO:0007669"/>
    <property type="project" value="UniProtKB-SubCell"/>
</dbReference>
<feature type="transmembrane region" description="Helical" evidence="10">
    <location>
        <begin position="375"/>
        <end position="397"/>
    </location>
</feature>
<protein>
    <submittedName>
        <fullName evidence="12">Na+/H+ antiporter</fullName>
    </submittedName>
</protein>
<gene>
    <name evidence="12" type="ORF">GCM10010121_077530</name>
</gene>
<feature type="transmembrane region" description="Helical" evidence="10">
    <location>
        <begin position="340"/>
        <end position="363"/>
    </location>
</feature>
<name>A0A917P292_9ACTN</name>
<comment type="similarity">
    <text evidence="10">Belongs to the monovalent cation:proton antiporter 1 (CPA1) transporter (TC 2.A.36) family.</text>
</comment>
<keyword evidence="2 10" id="KW-0813">Transport</keyword>
<evidence type="ECO:0000256" key="10">
    <source>
        <dbReference type="RuleBase" id="RU366002"/>
    </source>
</evidence>
<dbReference type="Proteomes" id="UP000657574">
    <property type="component" value="Unassembled WGS sequence"/>
</dbReference>
<feature type="transmembrane region" description="Helical" evidence="10">
    <location>
        <begin position="301"/>
        <end position="319"/>
    </location>
</feature>
<evidence type="ECO:0000256" key="2">
    <source>
        <dbReference type="ARBA" id="ARBA00022448"/>
    </source>
</evidence>
<evidence type="ECO:0000313" key="12">
    <source>
        <dbReference type="EMBL" id="GGJ55426.1"/>
    </source>
</evidence>
<comment type="subcellular location">
    <subcellularLocation>
        <location evidence="1 10">Cell membrane</location>
        <topology evidence="1 10">Multi-pass membrane protein</topology>
    </subcellularLocation>
</comment>
<dbReference type="AlphaFoldDB" id="A0A917P292"/>
<dbReference type="Gene3D" id="6.10.140.1330">
    <property type="match status" value="1"/>
</dbReference>
<reference evidence="12" key="1">
    <citation type="journal article" date="2014" name="Int. J. Syst. Evol. Microbiol.">
        <title>Complete genome sequence of Corynebacterium casei LMG S-19264T (=DSM 44701T), isolated from a smear-ripened cheese.</title>
        <authorList>
            <consortium name="US DOE Joint Genome Institute (JGI-PGF)"/>
            <person name="Walter F."/>
            <person name="Albersmeier A."/>
            <person name="Kalinowski J."/>
            <person name="Ruckert C."/>
        </authorList>
    </citation>
    <scope>NUCLEOTIDE SEQUENCE</scope>
    <source>
        <strain evidence="12">JCM 3086</strain>
    </source>
</reference>
<dbReference type="PANTHER" id="PTHR10110">
    <property type="entry name" value="SODIUM/HYDROGEN EXCHANGER"/>
    <property type="match status" value="1"/>
</dbReference>
<evidence type="ECO:0000256" key="6">
    <source>
        <dbReference type="ARBA" id="ARBA00023053"/>
    </source>
</evidence>
<dbReference type="GO" id="GO:0015386">
    <property type="term" value="F:potassium:proton antiporter activity"/>
    <property type="evidence" value="ECO:0007669"/>
    <property type="project" value="TreeGrafter"/>
</dbReference>
<dbReference type="RefSeq" id="WP_189316040.1">
    <property type="nucleotide sequence ID" value="NZ_BMQA01000049.1"/>
</dbReference>
<keyword evidence="6 10" id="KW-0915">Sodium</keyword>
<proteinExistence type="inferred from homology"/>
<keyword evidence="13" id="KW-1185">Reference proteome</keyword>
<accession>A0A917P292</accession>
<feature type="transmembrane region" description="Helical" evidence="10">
    <location>
        <begin position="108"/>
        <end position="131"/>
    </location>
</feature>
<evidence type="ECO:0000256" key="1">
    <source>
        <dbReference type="ARBA" id="ARBA00004651"/>
    </source>
</evidence>
<keyword evidence="4 10" id="KW-0812">Transmembrane</keyword>
<dbReference type="GO" id="GO:0051453">
    <property type="term" value="P:regulation of intracellular pH"/>
    <property type="evidence" value="ECO:0007669"/>
    <property type="project" value="TreeGrafter"/>
</dbReference>
<evidence type="ECO:0000259" key="11">
    <source>
        <dbReference type="Pfam" id="PF00999"/>
    </source>
</evidence>
<organism evidence="12 13">
    <name type="scientific">Streptomyces brasiliensis</name>
    <dbReference type="NCBI Taxonomy" id="1954"/>
    <lineage>
        <taxon>Bacteria</taxon>
        <taxon>Bacillati</taxon>
        <taxon>Actinomycetota</taxon>
        <taxon>Actinomycetes</taxon>
        <taxon>Kitasatosporales</taxon>
        <taxon>Streptomycetaceae</taxon>
        <taxon>Streptomyces</taxon>
    </lineage>
</organism>
<dbReference type="PANTHER" id="PTHR10110:SF86">
    <property type="entry name" value="SODIUM_HYDROGEN EXCHANGER 7"/>
    <property type="match status" value="1"/>
</dbReference>
<feature type="transmembrane region" description="Helical" evidence="10">
    <location>
        <begin position="28"/>
        <end position="46"/>
    </location>
</feature>
<evidence type="ECO:0000256" key="8">
    <source>
        <dbReference type="ARBA" id="ARBA00023136"/>
    </source>
</evidence>
<feature type="transmembrane region" description="Helical" evidence="10">
    <location>
        <begin position="182"/>
        <end position="203"/>
    </location>
</feature>